<organism evidence="9 10">
    <name type="scientific">Candidatus Legionella polyplacis</name>
    <dbReference type="NCBI Taxonomy" id="2005262"/>
    <lineage>
        <taxon>Bacteria</taxon>
        <taxon>Pseudomonadati</taxon>
        <taxon>Pseudomonadota</taxon>
        <taxon>Gammaproteobacteria</taxon>
        <taxon>Legionellales</taxon>
        <taxon>Legionellaceae</taxon>
        <taxon>Legionella</taxon>
    </lineage>
</organism>
<keyword evidence="10" id="KW-1185">Reference proteome</keyword>
<dbReference type="InterPro" id="IPR032816">
    <property type="entry name" value="VTT_dom"/>
</dbReference>
<comment type="subcellular location">
    <subcellularLocation>
        <location evidence="1 7">Cell membrane</location>
        <topology evidence="1 7">Multi-pass membrane protein</topology>
    </subcellularLocation>
</comment>
<proteinExistence type="inferred from homology"/>
<dbReference type="Pfam" id="PF09335">
    <property type="entry name" value="VTT_dom"/>
    <property type="match status" value="1"/>
</dbReference>
<dbReference type="PANTHER" id="PTHR30353">
    <property type="entry name" value="INNER MEMBRANE PROTEIN DEDA-RELATED"/>
    <property type="match status" value="1"/>
</dbReference>
<evidence type="ECO:0000256" key="1">
    <source>
        <dbReference type="ARBA" id="ARBA00004651"/>
    </source>
</evidence>
<evidence type="ECO:0000256" key="4">
    <source>
        <dbReference type="ARBA" id="ARBA00022692"/>
    </source>
</evidence>
<accession>A0ABZ2GX53</accession>
<dbReference type="Proteomes" id="UP001360424">
    <property type="component" value="Chromosome"/>
</dbReference>
<evidence type="ECO:0000256" key="7">
    <source>
        <dbReference type="RuleBase" id="RU367016"/>
    </source>
</evidence>
<protein>
    <submittedName>
        <fullName evidence="9">DedA family protein</fullName>
    </submittedName>
</protein>
<feature type="transmembrane region" description="Helical" evidence="7">
    <location>
        <begin position="69"/>
        <end position="94"/>
    </location>
</feature>
<keyword evidence="5 7" id="KW-1133">Transmembrane helix</keyword>
<keyword evidence="4 7" id="KW-0812">Transmembrane</keyword>
<gene>
    <name evidence="9" type="ORF">RQL38_02530</name>
</gene>
<evidence type="ECO:0000259" key="8">
    <source>
        <dbReference type="Pfam" id="PF09335"/>
    </source>
</evidence>
<name>A0ABZ2GX53_9GAMM</name>
<evidence type="ECO:0000313" key="9">
    <source>
        <dbReference type="EMBL" id="WWR12005.1"/>
    </source>
</evidence>
<sequence>MKITLLLNHIIILKTWIYNHPICLLIAIFFISLLESITIIGNIIPGSILITSIGFFIGLKKNIRIDLAILISSLGIIFGTEINYIIGLCLNKYINIYPFYKYPKWINNGKKYLIKNGVKSLFISKFIGPLRPNIPVISGLLKMNHKLFFFINIFSAIIWSIIFLIPGILFHSNNIKLIIKKIFT</sequence>
<comment type="similarity">
    <text evidence="2 7">Belongs to the DedA family.</text>
</comment>
<evidence type="ECO:0000256" key="3">
    <source>
        <dbReference type="ARBA" id="ARBA00022475"/>
    </source>
</evidence>
<feature type="domain" description="VTT" evidence="8">
    <location>
        <begin position="44"/>
        <end position="167"/>
    </location>
</feature>
<keyword evidence="3 7" id="KW-1003">Cell membrane</keyword>
<evidence type="ECO:0000313" key="10">
    <source>
        <dbReference type="Proteomes" id="UP001360424"/>
    </source>
</evidence>
<feature type="transmembrane region" description="Helical" evidence="7">
    <location>
        <begin position="147"/>
        <end position="170"/>
    </location>
</feature>
<dbReference type="InterPro" id="IPR032818">
    <property type="entry name" value="DedA-like"/>
</dbReference>
<feature type="transmembrane region" description="Helical" evidence="7">
    <location>
        <begin position="12"/>
        <end position="31"/>
    </location>
</feature>
<dbReference type="PANTHER" id="PTHR30353:SF15">
    <property type="entry name" value="INNER MEMBRANE PROTEIN YABI"/>
    <property type="match status" value="1"/>
</dbReference>
<evidence type="ECO:0000256" key="2">
    <source>
        <dbReference type="ARBA" id="ARBA00010792"/>
    </source>
</evidence>
<reference evidence="9" key="1">
    <citation type="submission" date="2023-09" db="EMBL/GenBank/DDBJ databases">
        <title>Genomes of two closely related lineages of the louse Polyplax serrata with different host specificities.</title>
        <authorList>
            <person name="Martinu J."/>
            <person name="Tarabai H."/>
            <person name="Stefka J."/>
            <person name="Hypsa V."/>
        </authorList>
    </citation>
    <scope>NUCLEOTIDE SEQUENCE [LARGE SCALE GENOMIC DNA]</scope>
    <source>
        <strain evidence="9">HR10_N</strain>
    </source>
</reference>
<dbReference type="RefSeq" id="WP_338521543.1">
    <property type="nucleotide sequence ID" value="NZ_CP135136.1"/>
</dbReference>
<feature type="transmembrane region" description="Helical" evidence="7">
    <location>
        <begin position="37"/>
        <end position="57"/>
    </location>
</feature>
<evidence type="ECO:0000256" key="5">
    <source>
        <dbReference type="ARBA" id="ARBA00022989"/>
    </source>
</evidence>
<dbReference type="EMBL" id="CP135136">
    <property type="protein sequence ID" value="WWR12005.1"/>
    <property type="molecule type" value="Genomic_DNA"/>
</dbReference>
<evidence type="ECO:0000256" key="6">
    <source>
        <dbReference type="ARBA" id="ARBA00023136"/>
    </source>
</evidence>
<keyword evidence="6 7" id="KW-0472">Membrane</keyword>